<dbReference type="InterPro" id="IPR045320">
    <property type="entry name" value="JAGGED/SL1-like"/>
</dbReference>
<comment type="caution">
    <text evidence="4">The sequence shown here is derived from an EMBL/GenBank/DDBJ whole genome shotgun (WGS) entry which is preliminary data.</text>
</comment>
<dbReference type="SUPFAM" id="SSF57667">
    <property type="entry name" value="beta-beta-alpha zinc fingers"/>
    <property type="match status" value="1"/>
</dbReference>
<gene>
    <name evidence="4" type="ORF">GOP47_0021264</name>
</gene>
<evidence type="ECO:0000259" key="3">
    <source>
        <dbReference type="PROSITE" id="PS50157"/>
    </source>
</evidence>
<evidence type="ECO:0000313" key="4">
    <source>
        <dbReference type="EMBL" id="KAI5064594.1"/>
    </source>
</evidence>
<dbReference type="GO" id="GO:0003700">
    <property type="term" value="F:DNA-binding transcription factor activity"/>
    <property type="evidence" value="ECO:0007669"/>
    <property type="project" value="InterPro"/>
</dbReference>
<dbReference type="GO" id="GO:0008270">
    <property type="term" value="F:zinc ion binding"/>
    <property type="evidence" value="ECO:0007669"/>
    <property type="project" value="UniProtKB-KW"/>
</dbReference>
<feature type="compositionally biased region" description="Basic residues" evidence="2">
    <location>
        <begin position="213"/>
        <end position="222"/>
    </location>
</feature>
<dbReference type="AlphaFoldDB" id="A0A9D4UAS2"/>
<dbReference type="InterPro" id="IPR013087">
    <property type="entry name" value="Znf_C2H2_type"/>
</dbReference>
<keyword evidence="1" id="KW-0863">Zinc-finger</keyword>
<feature type="region of interest" description="Disordered" evidence="2">
    <location>
        <begin position="127"/>
        <end position="176"/>
    </location>
</feature>
<dbReference type="PROSITE" id="PS00028">
    <property type="entry name" value="ZINC_FINGER_C2H2_1"/>
    <property type="match status" value="1"/>
</dbReference>
<feature type="region of interest" description="Disordered" evidence="2">
    <location>
        <begin position="46"/>
        <end position="88"/>
    </location>
</feature>
<dbReference type="Proteomes" id="UP000886520">
    <property type="component" value="Chromosome 20"/>
</dbReference>
<evidence type="ECO:0000313" key="5">
    <source>
        <dbReference type="Proteomes" id="UP000886520"/>
    </source>
</evidence>
<feature type="region of interest" description="Disordered" evidence="2">
    <location>
        <begin position="206"/>
        <end position="242"/>
    </location>
</feature>
<feature type="region of interest" description="Disordered" evidence="2">
    <location>
        <begin position="393"/>
        <end position="425"/>
    </location>
</feature>
<dbReference type="Gene3D" id="3.30.160.60">
    <property type="entry name" value="Classic Zinc Finger"/>
    <property type="match status" value="1"/>
</dbReference>
<evidence type="ECO:0000256" key="1">
    <source>
        <dbReference type="PROSITE-ProRule" id="PRU00042"/>
    </source>
</evidence>
<dbReference type="PROSITE" id="PS50157">
    <property type="entry name" value="ZINC_FINGER_C2H2_2"/>
    <property type="match status" value="1"/>
</dbReference>
<sequence length="425" mass="45524">MERPRSQVCSKLAQDQIHAFKSDRDDVAASVVSLFGIDMKKELDAGRISDGSRGNAVEESVLRDEGTHTGSIAEEEADTSMDQSEGWTNTEKGYYQLKRERSSSAELAGDGAWRLKLESNNAEVVPAEKIANEESSTANTSSPSDIHANRENDQESGCSGSDPVLGGQEKMDAAQHSEAPKNMLVGAGHQRAYECHFCHRKFSSSQALGGHQNAHKRQRQQAKRAAQSSHGNKSKLPPPILPNPNQLQAGCRIWGGGGGHTGGFPPGRAHMHYDGRHCLSSSVIPSSSSSTQLSCLPHSLMPCSSSQAHLSYCYPNLQRLVIHTAADQAPLPFADHSIDQQQAATLHARKPVPCTAAAGMASAVIHPANATAPGRPAARQPQLTFLPVLHEEQQQNAATSTSLQNSSTSHSTTGEELSLDLRLSL</sequence>
<dbReference type="PANTHER" id="PTHR45730">
    <property type="entry name" value="ZINC FINGER PROTEIN JAGGED"/>
    <property type="match status" value="1"/>
</dbReference>
<keyword evidence="1" id="KW-0479">Metal-binding</keyword>
<feature type="compositionally biased region" description="Low complexity" evidence="2">
    <location>
        <begin position="399"/>
        <end position="412"/>
    </location>
</feature>
<feature type="domain" description="C2H2-type" evidence="3">
    <location>
        <begin position="193"/>
        <end position="220"/>
    </location>
</feature>
<reference evidence="4" key="1">
    <citation type="submission" date="2021-01" db="EMBL/GenBank/DDBJ databases">
        <title>Adiantum capillus-veneris genome.</title>
        <authorList>
            <person name="Fang Y."/>
            <person name="Liao Q."/>
        </authorList>
    </citation>
    <scope>NUCLEOTIDE SEQUENCE</scope>
    <source>
        <strain evidence="4">H3</strain>
        <tissue evidence="4">Leaf</tissue>
    </source>
</reference>
<dbReference type="PANTHER" id="PTHR45730:SF109">
    <property type="entry name" value="ZINC FINGER PROTEIN KNUCKLES"/>
    <property type="match status" value="1"/>
</dbReference>
<keyword evidence="5" id="KW-1185">Reference proteome</keyword>
<dbReference type="InterPro" id="IPR036236">
    <property type="entry name" value="Znf_C2H2_sf"/>
</dbReference>
<feature type="compositionally biased region" description="Polar residues" evidence="2">
    <location>
        <begin position="133"/>
        <end position="144"/>
    </location>
</feature>
<name>A0A9D4UAS2_ADICA</name>
<accession>A0A9D4UAS2</accession>
<evidence type="ECO:0000256" key="2">
    <source>
        <dbReference type="SAM" id="MobiDB-lite"/>
    </source>
</evidence>
<dbReference type="EMBL" id="JABFUD020000020">
    <property type="protein sequence ID" value="KAI5064594.1"/>
    <property type="molecule type" value="Genomic_DNA"/>
</dbReference>
<keyword evidence="1" id="KW-0862">Zinc</keyword>
<organism evidence="4 5">
    <name type="scientific">Adiantum capillus-veneris</name>
    <name type="common">Maidenhair fern</name>
    <dbReference type="NCBI Taxonomy" id="13818"/>
    <lineage>
        <taxon>Eukaryota</taxon>
        <taxon>Viridiplantae</taxon>
        <taxon>Streptophyta</taxon>
        <taxon>Embryophyta</taxon>
        <taxon>Tracheophyta</taxon>
        <taxon>Polypodiopsida</taxon>
        <taxon>Polypodiidae</taxon>
        <taxon>Polypodiales</taxon>
        <taxon>Pteridineae</taxon>
        <taxon>Pteridaceae</taxon>
        <taxon>Vittarioideae</taxon>
        <taxon>Adiantum</taxon>
    </lineage>
</organism>
<protein>
    <recommendedName>
        <fullName evidence="3">C2H2-type domain-containing protein</fullName>
    </recommendedName>
</protein>
<proteinExistence type="predicted"/>
<dbReference type="OrthoDB" id="1990694at2759"/>